<dbReference type="InterPro" id="IPR016135">
    <property type="entry name" value="UBQ-conjugating_enzyme/RWD"/>
</dbReference>
<dbReference type="InterPro" id="IPR042770">
    <property type="entry name" value="RWDD4"/>
</dbReference>
<dbReference type="Gene3D" id="3.10.110.10">
    <property type="entry name" value="Ubiquitin Conjugating Enzyme"/>
    <property type="match status" value="1"/>
</dbReference>
<feature type="domain" description="RWD" evidence="1">
    <location>
        <begin position="78"/>
        <end position="181"/>
    </location>
</feature>
<dbReference type="AlphaFoldDB" id="A0A1S0U0D4"/>
<dbReference type="PANTHER" id="PTHR21275">
    <property type="entry name" value="RWD DOMAIN-CONTAINING PROTEIN 4"/>
    <property type="match status" value="1"/>
</dbReference>
<dbReference type="SUPFAM" id="SSF54495">
    <property type="entry name" value="UBC-like"/>
    <property type="match status" value="1"/>
</dbReference>
<proteinExistence type="predicted"/>
<reference evidence="2" key="1">
    <citation type="submission" date="2012-04" db="EMBL/GenBank/DDBJ databases">
        <title>The Genome Sequence of Loa loa.</title>
        <authorList>
            <consortium name="The Broad Institute Genome Sequencing Platform"/>
            <consortium name="Broad Institute Genome Sequencing Center for Infectious Disease"/>
            <person name="Nutman T.B."/>
            <person name="Fink D.L."/>
            <person name="Russ C."/>
            <person name="Young S."/>
            <person name="Zeng Q."/>
            <person name="Gargeya S."/>
            <person name="Alvarado L."/>
            <person name="Berlin A."/>
            <person name="Chapman S.B."/>
            <person name="Chen Z."/>
            <person name="Freedman E."/>
            <person name="Gellesch M."/>
            <person name="Goldberg J."/>
            <person name="Griggs A."/>
            <person name="Gujja S."/>
            <person name="Heilman E.R."/>
            <person name="Heiman D."/>
            <person name="Howarth C."/>
            <person name="Mehta T."/>
            <person name="Neiman D."/>
            <person name="Pearson M."/>
            <person name="Roberts A."/>
            <person name="Saif S."/>
            <person name="Shea T."/>
            <person name="Shenoy N."/>
            <person name="Sisk P."/>
            <person name="Stolte C."/>
            <person name="Sykes S."/>
            <person name="White J."/>
            <person name="Yandava C."/>
            <person name="Haas B."/>
            <person name="Henn M.R."/>
            <person name="Nusbaum C."/>
            <person name="Birren B."/>
        </authorList>
    </citation>
    <scope>NUCLEOTIDE SEQUENCE [LARGE SCALE GENOMIC DNA]</scope>
</reference>
<dbReference type="RefSeq" id="XP_003140732.1">
    <property type="nucleotide sequence ID" value="XM_003140684.1"/>
</dbReference>
<dbReference type="KEGG" id="loa:LOAG_05147"/>
<evidence type="ECO:0000259" key="1">
    <source>
        <dbReference type="Pfam" id="PF05773"/>
    </source>
</evidence>
<dbReference type="Pfam" id="PF05773">
    <property type="entry name" value="RWD"/>
    <property type="match status" value="1"/>
</dbReference>
<dbReference type="InParanoid" id="A0A1S0U0D4"/>
<dbReference type="OrthoDB" id="10045773at2759"/>
<evidence type="ECO:0000313" key="2">
    <source>
        <dbReference type="EMBL" id="EFO23340.1"/>
    </source>
</evidence>
<protein>
    <recommendedName>
        <fullName evidence="1">RWD domain-containing protein</fullName>
    </recommendedName>
</protein>
<organism evidence="2">
    <name type="scientific">Loa loa</name>
    <name type="common">Eye worm</name>
    <name type="synonym">Filaria loa</name>
    <dbReference type="NCBI Taxonomy" id="7209"/>
    <lineage>
        <taxon>Eukaryota</taxon>
        <taxon>Metazoa</taxon>
        <taxon>Ecdysozoa</taxon>
        <taxon>Nematoda</taxon>
        <taxon>Chromadorea</taxon>
        <taxon>Rhabditida</taxon>
        <taxon>Spirurina</taxon>
        <taxon>Spiruromorpha</taxon>
        <taxon>Filarioidea</taxon>
        <taxon>Onchocercidae</taxon>
        <taxon>Loa</taxon>
    </lineage>
</organism>
<gene>
    <name evidence="2" type="ORF">LOAG_05147</name>
</gene>
<dbReference type="EMBL" id="JH712132">
    <property type="protein sequence ID" value="EFO23340.1"/>
    <property type="molecule type" value="Genomic_DNA"/>
</dbReference>
<accession>A0A1S0U0D4</accession>
<sequence>MVDVTRLYVLFLVPVNVKPKTKRAVHIQSIPSSDIIATREIHHGLARLYEIHPYNGTRLFLFGVSTYFGSEENRKIDLEMLQSVFDSDQRFVVISDNKFQTHPCRFLLERFTSSGCEISRVDDLQLPSYPKTIPAITLDIFRNQNILHKILDKKLGRLLVEMRRYLRMAVTFTLFEYIRRNFENLLNGQMEILTADVEKEENVIIVVR</sequence>
<dbReference type="CTD" id="9942548"/>
<name>A0A1S0U0D4_LOALO</name>
<dbReference type="InterPro" id="IPR006575">
    <property type="entry name" value="RWD_dom"/>
</dbReference>
<dbReference type="GeneID" id="9942548"/>
<dbReference type="PANTHER" id="PTHR21275:SF1">
    <property type="entry name" value="RWD DOMAIN-CONTAINING PROTEIN 4"/>
    <property type="match status" value="1"/>
</dbReference>